<proteinExistence type="predicted"/>
<keyword evidence="3" id="KW-1185">Reference proteome</keyword>
<evidence type="ECO:0000256" key="1">
    <source>
        <dbReference type="SAM" id="MobiDB-lite"/>
    </source>
</evidence>
<evidence type="ECO:0000313" key="2">
    <source>
        <dbReference type="EMBL" id="KAJ7308552.1"/>
    </source>
</evidence>
<dbReference type="EMBL" id="JARIHO010000085">
    <property type="protein sequence ID" value="KAJ7308552.1"/>
    <property type="molecule type" value="Genomic_DNA"/>
</dbReference>
<name>A0AAD6Z5P6_9AGAR</name>
<protein>
    <submittedName>
        <fullName evidence="2">Uncharacterized protein</fullName>
    </submittedName>
</protein>
<feature type="region of interest" description="Disordered" evidence="1">
    <location>
        <begin position="33"/>
        <end position="54"/>
    </location>
</feature>
<dbReference type="Proteomes" id="UP001218218">
    <property type="component" value="Unassembled WGS sequence"/>
</dbReference>
<reference evidence="2" key="1">
    <citation type="submission" date="2023-03" db="EMBL/GenBank/DDBJ databases">
        <title>Massive genome expansion in bonnet fungi (Mycena s.s.) driven by repeated elements and novel gene families across ecological guilds.</title>
        <authorList>
            <consortium name="Lawrence Berkeley National Laboratory"/>
            <person name="Harder C.B."/>
            <person name="Miyauchi S."/>
            <person name="Viragh M."/>
            <person name="Kuo A."/>
            <person name="Thoen E."/>
            <person name="Andreopoulos B."/>
            <person name="Lu D."/>
            <person name="Skrede I."/>
            <person name="Drula E."/>
            <person name="Henrissat B."/>
            <person name="Morin E."/>
            <person name="Kohler A."/>
            <person name="Barry K."/>
            <person name="LaButti K."/>
            <person name="Morin E."/>
            <person name="Salamov A."/>
            <person name="Lipzen A."/>
            <person name="Mereny Z."/>
            <person name="Hegedus B."/>
            <person name="Baldrian P."/>
            <person name="Stursova M."/>
            <person name="Weitz H."/>
            <person name="Taylor A."/>
            <person name="Grigoriev I.V."/>
            <person name="Nagy L.G."/>
            <person name="Martin F."/>
            <person name="Kauserud H."/>
        </authorList>
    </citation>
    <scope>NUCLEOTIDE SEQUENCE</scope>
    <source>
        <strain evidence="2">CBHHK002</strain>
    </source>
</reference>
<gene>
    <name evidence="2" type="ORF">DFH08DRAFT_975151</name>
</gene>
<organism evidence="2 3">
    <name type="scientific">Mycena albidolilacea</name>
    <dbReference type="NCBI Taxonomy" id="1033008"/>
    <lineage>
        <taxon>Eukaryota</taxon>
        <taxon>Fungi</taxon>
        <taxon>Dikarya</taxon>
        <taxon>Basidiomycota</taxon>
        <taxon>Agaricomycotina</taxon>
        <taxon>Agaricomycetes</taxon>
        <taxon>Agaricomycetidae</taxon>
        <taxon>Agaricales</taxon>
        <taxon>Marasmiineae</taxon>
        <taxon>Mycenaceae</taxon>
        <taxon>Mycena</taxon>
    </lineage>
</organism>
<evidence type="ECO:0000313" key="3">
    <source>
        <dbReference type="Proteomes" id="UP001218218"/>
    </source>
</evidence>
<comment type="caution">
    <text evidence="2">The sequence shown here is derived from an EMBL/GenBank/DDBJ whole genome shotgun (WGS) entry which is preliminary data.</text>
</comment>
<accession>A0AAD6Z5P6</accession>
<sequence length="215" mass="24095">MHLIWLFTVPVDDQPAPPSSAPPKPSFRVRTIRPRDARPSRLLGRQPRPHRGRVHRAATANLPADLLAQFPKAGPKRGALRYALKHLKYIDLAQYKPGAELDADDALFPTDRVWVVRNLTRRWYARADVLVKAKNRCGPAVKGGLGLSDLIWVEIGGSSVRGSSLCDSFDVQTLASIENPEDEEKWVNNSKSAKDTLNMFNMLDDVSLHRGEHNY</sequence>
<dbReference type="AlphaFoldDB" id="A0AAD6Z5P6"/>